<sequence>MGSTKFTIIGGDIRSIKLANLIALEGYKVNIYGFNNASFNTGLSESPDMNTAVGEADIVIGPLPCSNDNETINAPFHQGKIYINEVFQIMKKNQIFIAGRVSGKVQHLAQIYNVNTIDILEREDMAILNAIPTAEGAIQIAMEEMPITLHDSKCVILGFGRIGKILAKMLYALGADVYVEARKFSDIAWIKSYGYKPVLLNNIDSIIPQADAIFNTIPSIILDESKLKLVNKDCLIIDLASKPGGVDFDKAKGIGVKAIWALSLPGKVAPITAAKFIKETVFNIIGELGV</sequence>
<dbReference type="eggNOG" id="COG0111">
    <property type="taxonomic scope" value="Bacteria"/>
</dbReference>
<dbReference type="OrthoDB" id="8840764at2"/>
<dbReference type="NCBIfam" id="NF006162">
    <property type="entry name" value="PRK08306.1"/>
    <property type="match status" value="1"/>
</dbReference>
<reference evidence="4" key="1">
    <citation type="submission" date="2015-07" db="EMBL/GenBank/DDBJ databases">
        <title>Near-Complete Genome Sequence of the Cellulolytic Bacterium Bacteroides (Pseudobacteroides) cellulosolvens ATCC 35603.</title>
        <authorList>
            <person name="Dassa B."/>
            <person name="Utturkar S.M."/>
            <person name="Klingeman D.M."/>
            <person name="Hurt R.A."/>
            <person name="Keller M."/>
            <person name="Xu J."/>
            <person name="Reddy Y.H.K."/>
            <person name="Borovok I."/>
            <person name="Grinberg I.R."/>
            <person name="Lamed R."/>
            <person name="Zhivin O."/>
            <person name="Bayer E.A."/>
            <person name="Brown S.D."/>
        </authorList>
    </citation>
    <scope>NUCLEOTIDE SEQUENCE [LARGE SCALE GENOMIC DNA]</scope>
    <source>
        <strain evidence="4">DSM 2933</strain>
    </source>
</reference>
<evidence type="ECO:0000259" key="1">
    <source>
        <dbReference type="Pfam" id="PF02826"/>
    </source>
</evidence>
<dbReference type="Proteomes" id="UP000036923">
    <property type="component" value="Unassembled WGS sequence"/>
</dbReference>
<protein>
    <submittedName>
        <fullName evidence="3">D-isomer specific 2-hydroxyacid dehydrogenase NAD-binding protein</fullName>
    </submittedName>
</protein>
<dbReference type="Pfam" id="PF02826">
    <property type="entry name" value="2-Hacid_dh_C"/>
    <property type="match status" value="1"/>
</dbReference>
<evidence type="ECO:0000313" key="4">
    <source>
        <dbReference type="Proteomes" id="UP000036923"/>
    </source>
</evidence>
<keyword evidence="4" id="KW-1185">Reference proteome</keyword>
<dbReference type="InterPro" id="IPR036291">
    <property type="entry name" value="NAD(P)-bd_dom_sf"/>
</dbReference>
<dbReference type="RefSeq" id="WP_036946333.1">
    <property type="nucleotide sequence ID" value="NZ_KN050763.1"/>
</dbReference>
<accession>A0A0L6JHD9</accession>
<evidence type="ECO:0000259" key="2">
    <source>
        <dbReference type="Pfam" id="PF16924"/>
    </source>
</evidence>
<dbReference type="AlphaFoldDB" id="A0A0L6JHD9"/>
<proteinExistence type="predicted"/>
<dbReference type="SUPFAM" id="SSF51735">
    <property type="entry name" value="NAD(P)-binding Rossmann-fold domains"/>
    <property type="match status" value="1"/>
</dbReference>
<dbReference type="STRING" id="398512.Bccel_0396"/>
<dbReference type="EMBL" id="LGTC01000001">
    <property type="protein sequence ID" value="KNY25139.1"/>
    <property type="molecule type" value="Genomic_DNA"/>
</dbReference>
<dbReference type="PATRIC" id="fig|398512.5.peg.416"/>
<dbReference type="InterPro" id="IPR006140">
    <property type="entry name" value="D-isomer_DH_NAD-bd"/>
</dbReference>
<dbReference type="Pfam" id="PF16924">
    <property type="entry name" value="DpaA_N"/>
    <property type="match status" value="1"/>
</dbReference>
<dbReference type="Gene3D" id="3.40.50.720">
    <property type="entry name" value="NAD(P)-binding Rossmann-like Domain"/>
    <property type="match status" value="1"/>
</dbReference>
<organism evidence="3 4">
    <name type="scientific">Pseudobacteroides cellulosolvens ATCC 35603 = DSM 2933</name>
    <dbReference type="NCBI Taxonomy" id="398512"/>
    <lineage>
        <taxon>Bacteria</taxon>
        <taxon>Bacillati</taxon>
        <taxon>Bacillota</taxon>
        <taxon>Clostridia</taxon>
        <taxon>Eubacteriales</taxon>
        <taxon>Oscillospiraceae</taxon>
        <taxon>Pseudobacteroides</taxon>
    </lineage>
</organism>
<feature type="domain" description="D-isomer specific 2-hydroxyacid dehydrogenase NAD-binding" evidence="1">
    <location>
        <begin position="144"/>
        <end position="239"/>
    </location>
</feature>
<comment type="caution">
    <text evidence="3">The sequence shown here is derived from an EMBL/GenBank/DDBJ whole genome shotgun (WGS) entry which is preliminary data.</text>
</comment>
<dbReference type="GO" id="GO:0051287">
    <property type="term" value="F:NAD binding"/>
    <property type="evidence" value="ECO:0007669"/>
    <property type="project" value="InterPro"/>
</dbReference>
<gene>
    <name evidence="3" type="ORF">Bccel_0396</name>
</gene>
<evidence type="ECO:0000313" key="3">
    <source>
        <dbReference type="EMBL" id="KNY25139.1"/>
    </source>
</evidence>
<dbReference type="InterPro" id="IPR031629">
    <property type="entry name" value="DpaA_N"/>
</dbReference>
<feature type="domain" description="Dipicolinate synthase subunit A N-terminal" evidence="2">
    <location>
        <begin position="5"/>
        <end position="119"/>
    </location>
</feature>
<name>A0A0L6JHD9_9FIRM</name>